<dbReference type="EMBL" id="NOXV01000294">
    <property type="protein sequence ID" value="OYQ34393.1"/>
    <property type="molecule type" value="Genomic_DNA"/>
</dbReference>
<dbReference type="InterPro" id="IPR012171">
    <property type="entry name" value="Fatty_acid_desaturase"/>
</dbReference>
<dbReference type="CDD" id="cd03506">
    <property type="entry name" value="Delta6-FADS-like"/>
    <property type="match status" value="1"/>
</dbReference>
<dbReference type="GO" id="GO:0016020">
    <property type="term" value="C:membrane"/>
    <property type="evidence" value="ECO:0007669"/>
    <property type="project" value="TreeGrafter"/>
</dbReference>
<comment type="caution">
    <text evidence="3">The sequence shown here is derived from an EMBL/GenBank/DDBJ whole genome shotgun (WGS) entry which is preliminary data.</text>
</comment>
<sequence>MEKLKRPVFEKPGKDDFFIKLHREVEEKVLKDESLRTKNIIKSISLLLIYVIFYSCILLFGNNTWLLFLFYMLGGFTMIVLFINAFHDAVHGAVFRKPKYNEWFTYTLELFGSNRWLWTRRHISLHHAYPNVQDWDSDIKQSDLVRIFPASPLLSFHKYQHYYMWLVYPFYTLNWLYIRDFKDFFGQKDNYVKRIATIPQKEIYRLFAAKLFNLFYMLAVPMLVLSQPWQTVLYAWLFMHVTASMLGVIALVSTHVDEDAVFPMTDDQGRLGTTWAEHQMIVTKDFSTGSPLANFLFGGFTHHVAHHLFPGVGHTYYPYITPIIKKYAEEYNLPYTNYPFYVAIRSHFRMLKNRGNVGNIMSAGEI</sequence>
<dbReference type="Proteomes" id="UP000216605">
    <property type="component" value="Unassembled WGS sequence"/>
</dbReference>
<protein>
    <submittedName>
        <fullName evidence="3">Fatty acid desaturase</fullName>
    </submittedName>
</protein>
<dbReference type="OrthoDB" id="104711at2"/>
<gene>
    <name evidence="3" type="ORF">CHU92_12035</name>
</gene>
<dbReference type="AlphaFoldDB" id="A0A255YYS1"/>
<feature type="transmembrane region" description="Helical" evidence="1">
    <location>
        <begin position="40"/>
        <end position="60"/>
    </location>
</feature>
<accession>A0A255YYS1</accession>
<dbReference type="GO" id="GO:0016717">
    <property type="term" value="F:oxidoreductase activity, acting on paired donors, with oxidation of a pair of donors resulting in the reduction of molecular oxygen to two molecules of water"/>
    <property type="evidence" value="ECO:0007669"/>
    <property type="project" value="TreeGrafter"/>
</dbReference>
<dbReference type="GO" id="GO:0008610">
    <property type="term" value="P:lipid biosynthetic process"/>
    <property type="evidence" value="ECO:0007669"/>
    <property type="project" value="UniProtKB-ARBA"/>
</dbReference>
<evidence type="ECO:0000313" key="3">
    <source>
        <dbReference type="EMBL" id="OYQ34393.1"/>
    </source>
</evidence>
<dbReference type="InterPro" id="IPR005804">
    <property type="entry name" value="FA_desaturase_dom"/>
</dbReference>
<feature type="transmembrane region" description="Helical" evidence="1">
    <location>
        <begin position="203"/>
        <end position="225"/>
    </location>
</feature>
<evidence type="ECO:0000256" key="1">
    <source>
        <dbReference type="SAM" id="Phobius"/>
    </source>
</evidence>
<feature type="transmembrane region" description="Helical" evidence="1">
    <location>
        <begin position="231"/>
        <end position="252"/>
    </location>
</feature>
<proteinExistence type="predicted"/>
<feature type="transmembrane region" description="Helical" evidence="1">
    <location>
        <begin position="66"/>
        <end position="86"/>
    </location>
</feature>
<keyword evidence="4" id="KW-1185">Reference proteome</keyword>
<dbReference type="PANTHER" id="PTHR19353">
    <property type="entry name" value="FATTY ACID DESATURASE 2"/>
    <property type="match status" value="1"/>
</dbReference>
<name>A0A255YYS1_9FLAO</name>
<keyword evidence="1" id="KW-0472">Membrane</keyword>
<dbReference type="RefSeq" id="WP_094415908.1">
    <property type="nucleotide sequence ID" value="NZ_NOXV01000294.1"/>
</dbReference>
<feature type="domain" description="Fatty acid desaturase" evidence="2">
    <location>
        <begin position="64"/>
        <end position="337"/>
    </location>
</feature>
<keyword evidence="1" id="KW-0812">Transmembrane</keyword>
<organism evidence="3 4">
    <name type="scientific">Flavobacterium cyanobacteriorum</name>
    <dbReference type="NCBI Taxonomy" id="2022802"/>
    <lineage>
        <taxon>Bacteria</taxon>
        <taxon>Pseudomonadati</taxon>
        <taxon>Bacteroidota</taxon>
        <taxon>Flavobacteriia</taxon>
        <taxon>Flavobacteriales</taxon>
        <taxon>Flavobacteriaceae</taxon>
        <taxon>Flavobacterium</taxon>
    </lineage>
</organism>
<keyword evidence="1" id="KW-1133">Transmembrane helix</keyword>
<evidence type="ECO:0000313" key="4">
    <source>
        <dbReference type="Proteomes" id="UP000216605"/>
    </source>
</evidence>
<reference evidence="3 4" key="1">
    <citation type="submission" date="2017-07" db="EMBL/GenBank/DDBJ databases">
        <title>Flavobacterium cyanobacteriorum sp. nov., isolated from cyanobacterial aggregates in a eutrophic lake.</title>
        <authorList>
            <person name="Cai H."/>
        </authorList>
    </citation>
    <scope>NUCLEOTIDE SEQUENCE [LARGE SCALE GENOMIC DNA]</scope>
    <source>
        <strain evidence="3 4">TH021</strain>
    </source>
</reference>
<evidence type="ECO:0000259" key="2">
    <source>
        <dbReference type="Pfam" id="PF00487"/>
    </source>
</evidence>
<dbReference type="PANTHER" id="PTHR19353:SF19">
    <property type="entry name" value="DELTA(5) FATTY ACID DESATURASE C-RELATED"/>
    <property type="match status" value="1"/>
</dbReference>
<dbReference type="Pfam" id="PF00487">
    <property type="entry name" value="FA_desaturase"/>
    <property type="match status" value="1"/>
</dbReference>